<proteinExistence type="predicted"/>
<dbReference type="Proteomes" id="UP001258017">
    <property type="component" value="Unassembled WGS sequence"/>
</dbReference>
<organism evidence="1 2">
    <name type="scientific">Odynerus spinipes</name>
    <dbReference type="NCBI Taxonomy" id="1348599"/>
    <lineage>
        <taxon>Eukaryota</taxon>
        <taxon>Metazoa</taxon>
        <taxon>Ecdysozoa</taxon>
        <taxon>Arthropoda</taxon>
        <taxon>Hexapoda</taxon>
        <taxon>Insecta</taxon>
        <taxon>Pterygota</taxon>
        <taxon>Neoptera</taxon>
        <taxon>Endopterygota</taxon>
        <taxon>Hymenoptera</taxon>
        <taxon>Apocrita</taxon>
        <taxon>Aculeata</taxon>
        <taxon>Vespoidea</taxon>
        <taxon>Vespidae</taxon>
        <taxon>Eumeninae</taxon>
        <taxon>Odynerus</taxon>
    </lineage>
</organism>
<reference evidence="1" key="2">
    <citation type="journal article" date="2023" name="Commun. Biol.">
        <title>Intrasexual cuticular hydrocarbon dimorphism in a wasp sheds light on hydrocarbon biosynthesis genes in Hymenoptera.</title>
        <authorList>
            <person name="Moris V.C."/>
            <person name="Podsiadlowski L."/>
            <person name="Martin S."/>
            <person name="Oeyen J.P."/>
            <person name="Donath A."/>
            <person name="Petersen M."/>
            <person name="Wilbrandt J."/>
            <person name="Misof B."/>
            <person name="Liedtke D."/>
            <person name="Thamm M."/>
            <person name="Scheiner R."/>
            <person name="Schmitt T."/>
            <person name="Niehuis O."/>
        </authorList>
    </citation>
    <scope>NUCLEOTIDE SEQUENCE</scope>
    <source>
        <strain evidence="1">GBR_01_08_01A</strain>
    </source>
</reference>
<accession>A0AAD9RD87</accession>
<comment type="caution">
    <text evidence="1">The sequence shown here is derived from an EMBL/GenBank/DDBJ whole genome shotgun (WGS) entry which is preliminary data.</text>
</comment>
<keyword evidence="2" id="KW-1185">Reference proteome</keyword>
<protein>
    <submittedName>
        <fullName evidence="1">Uncharacterized protein</fullName>
    </submittedName>
</protein>
<evidence type="ECO:0000313" key="1">
    <source>
        <dbReference type="EMBL" id="KAK2577605.1"/>
    </source>
</evidence>
<reference evidence="1" key="1">
    <citation type="submission" date="2021-08" db="EMBL/GenBank/DDBJ databases">
        <authorList>
            <person name="Misof B."/>
            <person name="Oliver O."/>
            <person name="Podsiadlowski L."/>
            <person name="Donath A."/>
            <person name="Peters R."/>
            <person name="Mayer C."/>
            <person name="Rust J."/>
            <person name="Gunkel S."/>
            <person name="Lesny P."/>
            <person name="Martin S."/>
            <person name="Oeyen J.P."/>
            <person name="Petersen M."/>
            <person name="Panagiotis P."/>
            <person name="Wilbrandt J."/>
            <person name="Tanja T."/>
        </authorList>
    </citation>
    <scope>NUCLEOTIDE SEQUENCE</scope>
    <source>
        <strain evidence="1">GBR_01_08_01A</strain>
        <tissue evidence="1">Thorax + abdomen</tissue>
    </source>
</reference>
<sequence>MAEYKSVACQTYARWLMFSRTTQTDMDLRYKPVQEEELRTITPRPWVSKGFRRYARGVGTQFRVKKVDARTQTAFSKRRKLKRKREEENNDRLERSMAAIREEFLRDWEMLEGESSAAAPETGMGCDLPRVEPILTNIRDHHL</sequence>
<dbReference type="EMBL" id="JAIFRP010004233">
    <property type="protein sequence ID" value="KAK2577605.1"/>
    <property type="molecule type" value="Genomic_DNA"/>
</dbReference>
<gene>
    <name evidence="1" type="ORF">KPH14_001388</name>
</gene>
<evidence type="ECO:0000313" key="2">
    <source>
        <dbReference type="Proteomes" id="UP001258017"/>
    </source>
</evidence>
<name>A0AAD9RD87_9HYME</name>
<dbReference type="AlphaFoldDB" id="A0AAD9RD87"/>